<keyword evidence="1" id="KW-0472">Membrane</keyword>
<dbReference type="AlphaFoldDB" id="A0A6P1CEH2"/>
<name>A0A6P1CEH2_RHITR</name>
<evidence type="ECO:0000313" key="2">
    <source>
        <dbReference type="EMBL" id="MBB6494812.1"/>
    </source>
</evidence>
<feature type="transmembrane region" description="Helical" evidence="1">
    <location>
        <begin position="21"/>
        <end position="40"/>
    </location>
</feature>
<gene>
    <name evidence="2" type="ORF">GGD45_005259</name>
    <name evidence="3" type="ORF">GXW80_31330</name>
</gene>
<reference evidence="3 4" key="1">
    <citation type="submission" date="2020-02" db="EMBL/GenBank/DDBJ databases">
        <title>Draft genome sequence of Rhizobium tropici.</title>
        <authorList>
            <person name="Khayi S."/>
            <person name="Jemo M."/>
        </authorList>
    </citation>
    <scope>NUCLEOTIDE SEQUENCE [LARGE SCALE GENOMIC DNA]</scope>
    <source>
        <strain evidence="3 4">A12</strain>
    </source>
</reference>
<accession>A0A6P1CEH2</accession>
<dbReference type="EMBL" id="JACHBF010000020">
    <property type="protein sequence ID" value="MBB6494812.1"/>
    <property type="molecule type" value="Genomic_DNA"/>
</dbReference>
<protein>
    <submittedName>
        <fullName evidence="3">Uncharacterized protein</fullName>
    </submittedName>
</protein>
<proteinExistence type="predicted"/>
<comment type="caution">
    <text evidence="3">The sequence shown here is derived from an EMBL/GenBank/DDBJ whole genome shotgun (WGS) entry which is preliminary data.</text>
</comment>
<keyword evidence="5" id="KW-1185">Reference proteome</keyword>
<evidence type="ECO:0000313" key="5">
    <source>
        <dbReference type="Proteomes" id="UP000526625"/>
    </source>
</evidence>
<dbReference type="EMBL" id="JAADZA010000107">
    <property type="protein sequence ID" value="NEV15418.1"/>
    <property type="molecule type" value="Genomic_DNA"/>
</dbReference>
<organism evidence="3 4">
    <name type="scientific">Rhizobium tropici</name>
    <dbReference type="NCBI Taxonomy" id="398"/>
    <lineage>
        <taxon>Bacteria</taxon>
        <taxon>Pseudomonadati</taxon>
        <taxon>Pseudomonadota</taxon>
        <taxon>Alphaproteobacteria</taxon>
        <taxon>Hyphomicrobiales</taxon>
        <taxon>Rhizobiaceae</taxon>
        <taxon>Rhizobium/Agrobacterium group</taxon>
        <taxon>Rhizobium</taxon>
    </lineage>
</organism>
<keyword evidence="1" id="KW-0812">Transmembrane</keyword>
<reference evidence="2 5" key="2">
    <citation type="submission" date="2020-08" db="EMBL/GenBank/DDBJ databases">
        <title>Genomic Encyclopedia of Type Strains, Phase IV (KMG-V): Genome sequencing to study the core and pangenomes of soil and plant-associated prokaryotes.</title>
        <authorList>
            <person name="Whitman W."/>
        </authorList>
    </citation>
    <scope>NUCLEOTIDE SEQUENCE [LARGE SCALE GENOMIC DNA]</scope>
    <source>
        <strain evidence="2 5">SEMIA 4059</strain>
    </source>
</reference>
<evidence type="ECO:0000313" key="4">
    <source>
        <dbReference type="Proteomes" id="UP000471190"/>
    </source>
</evidence>
<dbReference type="RefSeq" id="WP_041677141.1">
    <property type="nucleotide sequence ID" value="NZ_JAADZA010000107.1"/>
</dbReference>
<evidence type="ECO:0000256" key="1">
    <source>
        <dbReference type="SAM" id="Phobius"/>
    </source>
</evidence>
<sequence>MRNQAPWFHVKAYGYGVGRPCCWQGWMALVIYALVLMAFIFVGGPNADSHPIGYATAIIVPTASLLFVAWWKSDAPWRWRWGKIDEPGRD</sequence>
<evidence type="ECO:0000313" key="3">
    <source>
        <dbReference type="EMBL" id="NEV15418.1"/>
    </source>
</evidence>
<dbReference type="Proteomes" id="UP000526625">
    <property type="component" value="Unassembled WGS sequence"/>
</dbReference>
<dbReference type="Proteomes" id="UP000471190">
    <property type="component" value="Unassembled WGS sequence"/>
</dbReference>
<feature type="transmembrane region" description="Helical" evidence="1">
    <location>
        <begin position="52"/>
        <end position="71"/>
    </location>
</feature>
<keyword evidence="1" id="KW-1133">Transmembrane helix</keyword>